<dbReference type="SUPFAM" id="SSF109604">
    <property type="entry name" value="HD-domain/PDEase-like"/>
    <property type="match status" value="1"/>
</dbReference>
<dbReference type="SMART" id="SM00954">
    <property type="entry name" value="RelA_SpoT"/>
    <property type="match status" value="1"/>
</dbReference>
<evidence type="ECO:0000256" key="9">
    <source>
        <dbReference type="RuleBase" id="RU003847"/>
    </source>
</evidence>
<feature type="domain" description="HD" evidence="11">
    <location>
        <begin position="50"/>
        <end position="149"/>
    </location>
</feature>
<comment type="function">
    <text evidence="9">In eubacteria ppGpp (guanosine 3'-diphosphate 5'-diphosphate) is a mediator of the stringent response that coordinates a variety of cellular activities in response to changes in nutritional abundance.</text>
</comment>
<dbReference type="GO" id="GO:0008728">
    <property type="term" value="F:GTP diphosphokinase activity"/>
    <property type="evidence" value="ECO:0007669"/>
    <property type="project" value="UniProtKB-EC"/>
</dbReference>
<dbReference type="InterPro" id="IPR004811">
    <property type="entry name" value="RelA/Spo_fam"/>
</dbReference>
<dbReference type="Pfam" id="PF02824">
    <property type="entry name" value="TGS"/>
    <property type="match status" value="1"/>
</dbReference>
<gene>
    <name evidence="13" type="ORF">B0X71_07320</name>
</gene>
<dbReference type="Pfam" id="PF19296">
    <property type="entry name" value="RelA_AH_RIS"/>
    <property type="match status" value="1"/>
</dbReference>
<feature type="domain" description="TGS" evidence="12">
    <location>
        <begin position="393"/>
        <end position="454"/>
    </location>
</feature>
<evidence type="ECO:0000256" key="8">
    <source>
        <dbReference type="ARBA" id="ARBA00048244"/>
    </source>
</evidence>
<dbReference type="EC" id="2.7.6.5" evidence="2"/>
<dbReference type="InterPro" id="IPR045865">
    <property type="entry name" value="ACT-like_dom_sf"/>
</dbReference>
<organism evidence="13 14">
    <name type="scientific">Planococcus lenghuensis</name>
    <dbReference type="NCBI Taxonomy" id="2213202"/>
    <lineage>
        <taxon>Bacteria</taxon>
        <taxon>Bacillati</taxon>
        <taxon>Bacillota</taxon>
        <taxon>Bacilli</taxon>
        <taxon>Bacillales</taxon>
        <taxon>Caryophanaceae</taxon>
        <taxon>Planococcus</taxon>
    </lineage>
</organism>
<evidence type="ECO:0000259" key="11">
    <source>
        <dbReference type="PROSITE" id="PS51831"/>
    </source>
</evidence>
<evidence type="ECO:0000256" key="5">
    <source>
        <dbReference type="ARBA" id="ARBA00029754"/>
    </source>
</evidence>
<dbReference type="Gene3D" id="3.10.20.30">
    <property type="match status" value="1"/>
</dbReference>
<dbReference type="OrthoDB" id="9805041at2"/>
<sequence length="732" mass="83342">MAKDQIKTAEDVFADAAAYMNEQHVAMVKKAYDVAELAHRGQLRKSGEPYIVHPVQVAGILTDLQMDPQTVAAGFLHDVVEDTDVSRDDIVREFSEEVALLVDGVTKLGQIKYMSKEEQQAENHRKMFVAMAQDIRVILIKLADRLHNLRTLKYQTADKQRMKAAETLEIFAPIAHRLGISTIKWELEDTALRYLNPQQYYRIVNLMKKKRNEREDYLKDVIEEIQRQLDEVEIEADIYGRPKHIYSIYKKMAMQNKQFNEIYDLIAVRITVGSIKDCYAVLGIIHSTWKPMPGRFKDYIAMPKQNLYQSLHTTVIGPQGDPLEVQIRTEEMHRIAEYGVAAHWAYKEGKNIETTQNTVDQRLTWFREILEFQNASSNAEEFMESLKFDLFSDMVYVFSPKGDVMELPAGSCPIDFAYRVHSEIGHKMIGAKVNGKMVPLDTKLSTGDIVEVLTSKQSFGPSRDWLKIAQSSQAKNKIKQFFKKQVRDENVNKGKDMIEREIRSQDFTVKDILTNENIKRVCEKYNFAGEEDLYAAVGFGGITAQQIVNRLAERERRKREQDEALERVTIEMRTATPKKPTESGVVVRGIDNLMIRLSRCCNPVPGDPIIGFITKGRGVSVHRGDCPNISVEETERLVPVEWDGSEKEAAALKQYSVDIAVEAYDRPGLVNEVMQLVNDTRTSITAVNAQADNDKIATINLTIMIPNVSTLDRVVGRIKGLPDIYSVQRVTN</sequence>
<dbReference type="Gene3D" id="3.30.460.10">
    <property type="entry name" value="Beta Polymerase, domain 2"/>
    <property type="match status" value="1"/>
</dbReference>
<dbReference type="InterPro" id="IPR004095">
    <property type="entry name" value="TGS"/>
</dbReference>
<dbReference type="Pfam" id="PF13328">
    <property type="entry name" value="HD_4"/>
    <property type="match status" value="1"/>
</dbReference>
<dbReference type="InterPro" id="IPR006674">
    <property type="entry name" value="HD_domain"/>
</dbReference>
<dbReference type="PANTHER" id="PTHR21262:SF31">
    <property type="entry name" value="GTP PYROPHOSPHOKINASE"/>
    <property type="match status" value="1"/>
</dbReference>
<dbReference type="Proteomes" id="UP000188184">
    <property type="component" value="Chromosome"/>
</dbReference>
<dbReference type="InterPro" id="IPR003607">
    <property type="entry name" value="HD/PDEase_dom"/>
</dbReference>
<evidence type="ECO:0000256" key="3">
    <source>
        <dbReference type="ARBA" id="ARBA00019852"/>
    </source>
</evidence>
<dbReference type="FunFam" id="1.10.3210.10:FF:000001">
    <property type="entry name" value="GTP pyrophosphokinase RelA"/>
    <property type="match status" value="1"/>
</dbReference>
<dbReference type="EMBL" id="CP019640">
    <property type="protein sequence ID" value="AQQ52918.1"/>
    <property type="molecule type" value="Genomic_DNA"/>
</dbReference>
<dbReference type="Pfam" id="PF13291">
    <property type="entry name" value="ACT_4"/>
    <property type="match status" value="1"/>
</dbReference>
<keyword evidence="14" id="KW-1185">Reference proteome</keyword>
<dbReference type="GO" id="GO:0015970">
    <property type="term" value="P:guanosine tetraphosphate biosynthetic process"/>
    <property type="evidence" value="ECO:0007669"/>
    <property type="project" value="UniProtKB-UniPathway"/>
</dbReference>
<dbReference type="SUPFAM" id="SSF55021">
    <property type="entry name" value="ACT-like"/>
    <property type="match status" value="1"/>
</dbReference>
<dbReference type="InterPro" id="IPR012675">
    <property type="entry name" value="Beta-grasp_dom_sf"/>
</dbReference>
<dbReference type="InterPro" id="IPR002912">
    <property type="entry name" value="ACT_dom"/>
</dbReference>
<feature type="domain" description="ACT" evidence="10">
    <location>
        <begin position="658"/>
        <end position="732"/>
    </location>
</feature>
<evidence type="ECO:0000259" key="12">
    <source>
        <dbReference type="PROSITE" id="PS51880"/>
    </source>
</evidence>
<dbReference type="NCBIfam" id="TIGR00691">
    <property type="entry name" value="spoT_relA"/>
    <property type="match status" value="1"/>
</dbReference>
<proteinExistence type="inferred from homology"/>
<dbReference type="InterPro" id="IPR012676">
    <property type="entry name" value="TGS-like"/>
</dbReference>
<dbReference type="UniPathway" id="UPA00908">
    <property type="reaction ID" value="UER00884"/>
</dbReference>
<comment type="catalytic activity">
    <reaction evidence="8">
        <text>GTP + ATP = guanosine 3'-diphosphate 5'-triphosphate + AMP</text>
        <dbReference type="Rhea" id="RHEA:22088"/>
        <dbReference type="ChEBI" id="CHEBI:30616"/>
        <dbReference type="ChEBI" id="CHEBI:37565"/>
        <dbReference type="ChEBI" id="CHEBI:142410"/>
        <dbReference type="ChEBI" id="CHEBI:456215"/>
        <dbReference type="EC" id="2.7.6.5"/>
    </reaction>
</comment>
<dbReference type="CDD" id="cd05399">
    <property type="entry name" value="NT_Rel-Spo_like"/>
    <property type="match status" value="1"/>
</dbReference>
<keyword evidence="4" id="KW-0547">Nucleotide-binding</keyword>
<evidence type="ECO:0000256" key="1">
    <source>
        <dbReference type="ARBA" id="ARBA00004976"/>
    </source>
</evidence>
<dbReference type="PROSITE" id="PS51880">
    <property type="entry name" value="TGS"/>
    <property type="match status" value="1"/>
</dbReference>
<dbReference type="GO" id="GO:0005525">
    <property type="term" value="F:GTP binding"/>
    <property type="evidence" value="ECO:0007669"/>
    <property type="project" value="UniProtKB-KW"/>
</dbReference>
<dbReference type="InterPro" id="IPR007685">
    <property type="entry name" value="RelA_SpoT"/>
</dbReference>
<comment type="pathway">
    <text evidence="1">Purine metabolism; ppGpp biosynthesis; ppGpp from GTP: step 1/2.</text>
</comment>
<dbReference type="Gene3D" id="3.30.70.260">
    <property type="match status" value="1"/>
</dbReference>
<dbReference type="InterPro" id="IPR045600">
    <property type="entry name" value="RelA/SpoT_AH_RIS"/>
</dbReference>
<comment type="similarity">
    <text evidence="9">Belongs to the relA/spoT family.</text>
</comment>
<dbReference type="GO" id="GO:0005886">
    <property type="term" value="C:plasma membrane"/>
    <property type="evidence" value="ECO:0007669"/>
    <property type="project" value="TreeGrafter"/>
</dbReference>
<dbReference type="SUPFAM" id="SSF81271">
    <property type="entry name" value="TGS-like"/>
    <property type="match status" value="1"/>
</dbReference>
<dbReference type="FunFam" id="3.30.460.10:FF:000001">
    <property type="entry name" value="GTP pyrophosphokinase RelA"/>
    <property type="match status" value="1"/>
</dbReference>
<dbReference type="Gene3D" id="1.10.3210.10">
    <property type="entry name" value="Hypothetical protein af1432"/>
    <property type="match status" value="1"/>
</dbReference>
<evidence type="ECO:0000313" key="14">
    <source>
        <dbReference type="Proteomes" id="UP000188184"/>
    </source>
</evidence>
<evidence type="ECO:0000256" key="7">
    <source>
        <dbReference type="ARBA" id="ARBA00033308"/>
    </source>
</evidence>
<dbReference type="SUPFAM" id="SSF81301">
    <property type="entry name" value="Nucleotidyltransferase"/>
    <property type="match status" value="1"/>
</dbReference>
<dbReference type="SMART" id="SM00471">
    <property type="entry name" value="HDc"/>
    <property type="match status" value="1"/>
</dbReference>
<dbReference type="CDD" id="cd04876">
    <property type="entry name" value="ACT_RelA-SpoT"/>
    <property type="match status" value="1"/>
</dbReference>
<name>A0A1Q2KXI2_9BACL</name>
<evidence type="ECO:0000313" key="13">
    <source>
        <dbReference type="EMBL" id="AQQ52918.1"/>
    </source>
</evidence>
<evidence type="ECO:0000256" key="4">
    <source>
        <dbReference type="ARBA" id="ARBA00023134"/>
    </source>
</evidence>
<dbReference type="InterPro" id="IPR033655">
    <property type="entry name" value="TGS_RelA/SpoT"/>
</dbReference>
<dbReference type="CDD" id="cd01668">
    <property type="entry name" value="TGS_RSH"/>
    <property type="match status" value="1"/>
</dbReference>
<dbReference type="InterPro" id="IPR043519">
    <property type="entry name" value="NT_sf"/>
</dbReference>
<dbReference type="AlphaFoldDB" id="A0A1Q2KXI2"/>
<evidence type="ECO:0000256" key="2">
    <source>
        <dbReference type="ARBA" id="ARBA00013251"/>
    </source>
</evidence>
<dbReference type="RefSeq" id="WP_077588800.1">
    <property type="nucleotide sequence ID" value="NZ_CP019640.1"/>
</dbReference>
<reference evidence="13 14" key="1">
    <citation type="submission" date="2017-02" db="EMBL/GenBank/DDBJ databases">
        <title>The complete genomic sequence of a novel cold adapted crude oil-degrading bacterium Planococcus qaidamina Y42.</title>
        <authorList>
            <person name="Yang R."/>
        </authorList>
    </citation>
    <scope>NUCLEOTIDE SEQUENCE [LARGE SCALE GENOMIC DNA]</scope>
    <source>
        <strain evidence="13 14">Y42</strain>
    </source>
</reference>
<evidence type="ECO:0000256" key="6">
    <source>
        <dbReference type="ARBA" id="ARBA00032407"/>
    </source>
</evidence>
<dbReference type="FunFam" id="3.10.20.30:FF:000002">
    <property type="entry name" value="GTP pyrophosphokinase (RelA/SpoT)"/>
    <property type="match status" value="1"/>
</dbReference>
<dbReference type="PROSITE" id="PS51671">
    <property type="entry name" value="ACT"/>
    <property type="match status" value="1"/>
</dbReference>
<evidence type="ECO:0000259" key="10">
    <source>
        <dbReference type="PROSITE" id="PS51671"/>
    </source>
</evidence>
<dbReference type="PROSITE" id="PS51831">
    <property type="entry name" value="HD"/>
    <property type="match status" value="1"/>
</dbReference>
<dbReference type="Pfam" id="PF04607">
    <property type="entry name" value="RelA_SpoT"/>
    <property type="match status" value="1"/>
</dbReference>
<dbReference type="KEGG" id="pmar:B0X71_07320"/>
<dbReference type="PANTHER" id="PTHR21262">
    <property type="entry name" value="GUANOSINE-3',5'-BIS DIPHOSPHATE 3'-PYROPHOSPHOHYDROLASE"/>
    <property type="match status" value="1"/>
</dbReference>
<accession>A0A1Q2KXI2</accession>
<protein>
    <recommendedName>
        <fullName evidence="3">GTP pyrophosphokinase</fullName>
        <ecNumber evidence="2">2.7.6.5</ecNumber>
    </recommendedName>
    <alternativeName>
        <fullName evidence="6">(p)ppGpp synthase</fullName>
    </alternativeName>
    <alternativeName>
        <fullName evidence="5">ATP:GTP 3'-pyrophosphotransferase</fullName>
    </alternativeName>
    <alternativeName>
        <fullName evidence="7">ppGpp synthase I</fullName>
    </alternativeName>
</protein>
<dbReference type="CDD" id="cd00077">
    <property type="entry name" value="HDc"/>
    <property type="match status" value="1"/>
</dbReference>
<keyword evidence="4" id="KW-0342">GTP-binding</keyword>